<organism evidence="8 9">
    <name type="scientific">Lawsonibacter faecis</name>
    <dbReference type="NCBI Taxonomy" id="2763052"/>
    <lineage>
        <taxon>Bacteria</taxon>
        <taxon>Bacillati</taxon>
        <taxon>Bacillota</taxon>
        <taxon>Clostridia</taxon>
        <taxon>Eubacteriales</taxon>
        <taxon>Oscillospiraceae</taxon>
        <taxon>Lawsonibacter</taxon>
    </lineage>
</organism>
<dbReference type="AlphaFoldDB" id="A0A8J6J7X8"/>
<reference evidence="8" key="1">
    <citation type="submission" date="2020-08" db="EMBL/GenBank/DDBJ databases">
        <title>Genome public.</title>
        <authorList>
            <person name="Liu C."/>
            <person name="Sun Q."/>
        </authorList>
    </citation>
    <scope>NUCLEOTIDE SEQUENCE</scope>
    <source>
        <strain evidence="8">NSJ-52</strain>
    </source>
</reference>
<sequence>MKTVTNRTIAAYCLPQFAVGLFTAMLNNYLIYFYQPSRESGLPTLITQGTVILGVLTVVGFVKAIGHVFDAVTDPLVASLSDKSRSPDGRRIPFMKWAAVPFGLSALLIFCVPQSAPGMVNNLWLAVFLWAYYLFYTLYMVPQEALLPEMIPAEGQRVNAYTMRSFFFVTGSAVGYVTPLIVSGLKKAGLPPVWAWRCTFALFTAVGIILLLVPVFTIKEKDYVRSVQPTVSLKESIRHAFANRHFRAVTLGQLLEGTGMSFFQACIMYYVTSLMGLPEEASVAILAVSIAGSLLLYPLINRWAKRRGKRLPILLGCAVFTLAEFAICFSDALPGSPMVMALIFAVFVSFPFAVLNILPHSMMADVIQYDTITTGVNQEGIFSAAKSFITKLGTSLAIMIVPSLTVIGAAAGENIGRLGLKLTAVAGGLFCLGAIIAFLRYNEREVLGVIRAHRAGRKEGN</sequence>
<feature type="transmembrane region" description="Helical" evidence="6">
    <location>
        <begin position="392"/>
        <end position="412"/>
    </location>
</feature>
<dbReference type="GO" id="GO:0005886">
    <property type="term" value="C:plasma membrane"/>
    <property type="evidence" value="ECO:0007669"/>
    <property type="project" value="UniProtKB-SubCell"/>
</dbReference>
<dbReference type="EMBL" id="JACOPQ010000009">
    <property type="protein sequence ID" value="MBC5737692.1"/>
    <property type="molecule type" value="Genomic_DNA"/>
</dbReference>
<dbReference type="Pfam" id="PF13347">
    <property type="entry name" value="MFS_2"/>
    <property type="match status" value="1"/>
</dbReference>
<feature type="transmembrane region" description="Helical" evidence="6">
    <location>
        <begin position="339"/>
        <end position="358"/>
    </location>
</feature>
<feature type="transmembrane region" description="Helical" evidence="6">
    <location>
        <begin position="194"/>
        <end position="216"/>
    </location>
</feature>
<evidence type="ECO:0000259" key="7">
    <source>
        <dbReference type="PROSITE" id="PS50850"/>
    </source>
</evidence>
<evidence type="ECO:0000256" key="5">
    <source>
        <dbReference type="ARBA" id="ARBA00023136"/>
    </source>
</evidence>
<dbReference type="Gene3D" id="1.20.1250.20">
    <property type="entry name" value="MFS general substrate transporter like domains"/>
    <property type="match status" value="2"/>
</dbReference>
<dbReference type="PANTHER" id="PTHR11328:SF24">
    <property type="entry name" value="MAJOR FACILITATOR SUPERFAMILY (MFS) PROFILE DOMAIN-CONTAINING PROTEIN"/>
    <property type="match status" value="1"/>
</dbReference>
<dbReference type="InterPro" id="IPR020846">
    <property type="entry name" value="MFS_dom"/>
</dbReference>
<evidence type="ECO:0000256" key="4">
    <source>
        <dbReference type="ARBA" id="ARBA00022989"/>
    </source>
</evidence>
<dbReference type="SUPFAM" id="SSF103473">
    <property type="entry name" value="MFS general substrate transporter"/>
    <property type="match status" value="1"/>
</dbReference>
<dbReference type="PANTHER" id="PTHR11328">
    <property type="entry name" value="MAJOR FACILITATOR SUPERFAMILY DOMAIN-CONTAINING PROTEIN"/>
    <property type="match status" value="1"/>
</dbReference>
<keyword evidence="5 6" id="KW-0472">Membrane</keyword>
<evidence type="ECO:0000313" key="8">
    <source>
        <dbReference type="EMBL" id="MBC5737692.1"/>
    </source>
</evidence>
<dbReference type="GO" id="GO:0015293">
    <property type="term" value="F:symporter activity"/>
    <property type="evidence" value="ECO:0007669"/>
    <property type="project" value="InterPro"/>
</dbReference>
<feature type="transmembrane region" description="Helical" evidence="6">
    <location>
        <begin position="12"/>
        <end position="31"/>
    </location>
</feature>
<evidence type="ECO:0000256" key="6">
    <source>
        <dbReference type="SAM" id="Phobius"/>
    </source>
</evidence>
<dbReference type="InterPro" id="IPR036259">
    <property type="entry name" value="MFS_trans_sf"/>
</dbReference>
<feature type="transmembrane region" description="Helical" evidence="6">
    <location>
        <begin position="122"/>
        <end position="141"/>
    </location>
</feature>
<name>A0A8J6J7X8_9FIRM</name>
<evidence type="ECO:0000313" key="9">
    <source>
        <dbReference type="Proteomes" id="UP000607645"/>
    </source>
</evidence>
<feature type="transmembrane region" description="Helical" evidence="6">
    <location>
        <begin position="418"/>
        <end position="441"/>
    </location>
</feature>
<comment type="subcellular location">
    <subcellularLocation>
        <location evidence="1">Cell membrane</location>
        <topology evidence="1">Multi-pass membrane protein</topology>
    </subcellularLocation>
</comment>
<keyword evidence="3 6" id="KW-0812">Transmembrane</keyword>
<comment type="caution">
    <text evidence="8">The sequence shown here is derived from an EMBL/GenBank/DDBJ whole genome shotgun (WGS) entry which is preliminary data.</text>
</comment>
<feature type="transmembrane region" description="Helical" evidence="6">
    <location>
        <begin position="312"/>
        <end position="333"/>
    </location>
</feature>
<accession>A0A8J6J7X8</accession>
<keyword evidence="4 6" id="KW-1133">Transmembrane helix</keyword>
<feature type="transmembrane region" description="Helical" evidence="6">
    <location>
        <begin position="248"/>
        <end position="271"/>
    </location>
</feature>
<evidence type="ECO:0000256" key="2">
    <source>
        <dbReference type="ARBA" id="ARBA00022448"/>
    </source>
</evidence>
<gene>
    <name evidence="8" type="ORF">H8S62_11820</name>
</gene>
<proteinExistence type="predicted"/>
<evidence type="ECO:0000256" key="1">
    <source>
        <dbReference type="ARBA" id="ARBA00004651"/>
    </source>
</evidence>
<keyword evidence="9" id="KW-1185">Reference proteome</keyword>
<feature type="transmembrane region" description="Helical" evidence="6">
    <location>
        <begin position="51"/>
        <end position="73"/>
    </location>
</feature>
<evidence type="ECO:0000256" key="3">
    <source>
        <dbReference type="ARBA" id="ARBA00022692"/>
    </source>
</evidence>
<feature type="transmembrane region" description="Helical" evidence="6">
    <location>
        <begin position="94"/>
        <end position="116"/>
    </location>
</feature>
<protein>
    <submittedName>
        <fullName evidence="8">MFS transporter</fullName>
    </submittedName>
</protein>
<dbReference type="GO" id="GO:0008643">
    <property type="term" value="P:carbohydrate transport"/>
    <property type="evidence" value="ECO:0007669"/>
    <property type="project" value="InterPro"/>
</dbReference>
<keyword evidence="2" id="KW-0813">Transport</keyword>
<dbReference type="PROSITE" id="PS50850">
    <property type="entry name" value="MFS"/>
    <property type="match status" value="1"/>
</dbReference>
<feature type="transmembrane region" description="Helical" evidence="6">
    <location>
        <begin position="161"/>
        <end position="182"/>
    </location>
</feature>
<feature type="domain" description="Major facilitator superfamily (MFS) profile" evidence="7">
    <location>
        <begin position="13"/>
        <end position="445"/>
    </location>
</feature>
<dbReference type="Proteomes" id="UP000607645">
    <property type="component" value="Unassembled WGS sequence"/>
</dbReference>
<dbReference type="InterPro" id="IPR039672">
    <property type="entry name" value="MFS_2"/>
</dbReference>
<feature type="transmembrane region" description="Helical" evidence="6">
    <location>
        <begin position="283"/>
        <end position="300"/>
    </location>
</feature>